<evidence type="ECO:0000256" key="1">
    <source>
        <dbReference type="SAM" id="MobiDB-lite"/>
    </source>
</evidence>
<dbReference type="AlphaFoldDB" id="A0A1R7QF04"/>
<sequence>MLSKEDAEKMANEILQKEREKSQSKLAKKSSSIDRIYKTKDLAKVPQYQHILLFRQAKSLAEDHPLYNKMWYGYLVLALLFVKYLFRQRESVSSFDPNNIGLFSFLILFMVITLYRSLLIRMYFKRLIQAYLSANSFKKL</sequence>
<feature type="transmembrane region" description="Helical" evidence="2">
    <location>
        <begin position="98"/>
        <end position="119"/>
    </location>
</feature>
<gene>
    <name evidence="3" type="ORF">ACNJC6_02511</name>
</gene>
<accession>A0A1R7QF04</accession>
<dbReference type="RefSeq" id="WP_087013594.1">
    <property type="nucleotide sequence ID" value="NZ_FUUY01000008.1"/>
</dbReference>
<reference evidence="3 4" key="1">
    <citation type="submission" date="2017-02" db="EMBL/GenBank/DDBJ databases">
        <authorList>
            <person name="Peterson S.W."/>
        </authorList>
    </citation>
    <scope>NUCLEOTIDE SEQUENCE [LARGE SCALE GENOMIC DNA]</scope>
    <source>
        <strain evidence="3">C6</strain>
    </source>
</reference>
<dbReference type="EMBL" id="FUUY01000008">
    <property type="protein sequence ID" value="SJX22858.1"/>
    <property type="molecule type" value="Genomic_DNA"/>
</dbReference>
<keyword evidence="2" id="KW-0472">Membrane</keyword>
<keyword evidence="2" id="KW-1133">Transmembrane helix</keyword>
<feature type="compositionally biased region" description="Basic and acidic residues" evidence="1">
    <location>
        <begin position="1"/>
        <end position="23"/>
    </location>
</feature>
<evidence type="ECO:0000313" key="4">
    <source>
        <dbReference type="Proteomes" id="UP000196240"/>
    </source>
</evidence>
<protein>
    <submittedName>
        <fullName evidence="3">Uncharacterized protein</fullName>
    </submittedName>
</protein>
<evidence type="ECO:0000313" key="3">
    <source>
        <dbReference type="EMBL" id="SJX22858.1"/>
    </source>
</evidence>
<feature type="transmembrane region" description="Helical" evidence="2">
    <location>
        <begin position="70"/>
        <end position="86"/>
    </location>
</feature>
<feature type="region of interest" description="Disordered" evidence="1">
    <location>
        <begin position="1"/>
        <end position="31"/>
    </location>
</feature>
<keyword evidence="2" id="KW-0812">Transmembrane</keyword>
<organism evidence="3 4">
    <name type="scientific">Acinetobacter johnsonii</name>
    <dbReference type="NCBI Taxonomy" id="40214"/>
    <lineage>
        <taxon>Bacteria</taxon>
        <taxon>Pseudomonadati</taxon>
        <taxon>Pseudomonadota</taxon>
        <taxon>Gammaproteobacteria</taxon>
        <taxon>Moraxellales</taxon>
        <taxon>Moraxellaceae</taxon>
        <taxon>Acinetobacter</taxon>
    </lineage>
</organism>
<evidence type="ECO:0000256" key="2">
    <source>
        <dbReference type="SAM" id="Phobius"/>
    </source>
</evidence>
<name>A0A1R7QF04_ACIJO</name>
<proteinExistence type="predicted"/>
<dbReference type="Proteomes" id="UP000196240">
    <property type="component" value="Unassembled WGS sequence"/>
</dbReference>